<evidence type="ECO:0000256" key="2">
    <source>
        <dbReference type="ARBA" id="ARBA00022475"/>
    </source>
</evidence>
<dbReference type="PANTHER" id="PTHR32309:SF13">
    <property type="entry name" value="FERRIC ENTEROBACTIN TRANSPORT PROTEIN FEPE"/>
    <property type="match status" value="1"/>
</dbReference>
<dbReference type="GO" id="GO:0004713">
    <property type="term" value="F:protein tyrosine kinase activity"/>
    <property type="evidence" value="ECO:0007669"/>
    <property type="project" value="TreeGrafter"/>
</dbReference>
<organism evidence="8 9">
    <name type="scientific">Algoriphagus halophilus</name>
    <dbReference type="NCBI Taxonomy" id="226505"/>
    <lineage>
        <taxon>Bacteria</taxon>
        <taxon>Pseudomonadati</taxon>
        <taxon>Bacteroidota</taxon>
        <taxon>Cytophagia</taxon>
        <taxon>Cytophagales</taxon>
        <taxon>Cyclobacteriaceae</taxon>
        <taxon>Algoriphagus</taxon>
    </lineage>
</organism>
<name>A0A1N6EEV1_9BACT</name>
<keyword evidence="3 6" id="KW-0812">Transmembrane</keyword>
<evidence type="ECO:0000256" key="1">
    <source>
        <dbReference type="ARBA" id="ARBA00004651"/>
    </source>
</evidence>
<evidence type="ECO:0000313" key="8">
    <source>
        <dbReference type="EMBL" id="SIN81427.1"/>
    </source>
</evidence>
<dbReference type="AlphaFoldDB" id="A0A1N6EEV1"/>
<evidence type="ECO:0000313" key="9">
    <source>
        <dbReference type="Proteomes" id="UP000185221"/>
    </source>
</evidence>
<dbReference type="InterPro" id="IPR050445">
    <property type="entry name" value="Bact_polysacc_biosynth/exp"/>
</dbReference>
<feature type="domain" description="Polysaccharide chain length determinant N-terminal" evidence="7">
    <location>
        <begin position="12"/>
        <end position="69"/>
    </location>
</feature>
<proteinExistence type="predicted"/>
<evidence type="ECO:0000259" key="7">
    <source>
        <dbReference type="Pfam" id="PF02706"/>
    </source>
</evidence>
<dbReference type="RefSeq" id="WP_074224718.1">
    <property type="nucleotide sequence ID" value="NZ_FSRC01000001.1"/>
</dbReference>
<evidence type="ECO:0000256" key="6">
    <source>
        <dbReference type="SAM" id="Phobius"/>
    </source>
</evidence>
<gene>
    <name evidence="8" type="ORF">SAMN05444394_2053</name>
</gene>
<evidence type="ECO:0000256" key="4">
    <source>
        <dbReference type="ARBA" id="ARBA00022989"/>
    </source>
</evidence>
<reference evidence="9" key="1">
    <citation type="submission" date="2016-11" db="EMBL/GenBank/DDBJ databases">
        <authorList>
            <person name="Varghese N."/>
            <person name="Submissions S."/>
        </authorList>
    </citation>
    <scope>NUCLEOTIDE SEQUENCE [LARGE SCALE GENOMIC DNA]</scope>
    <source>
        <strain evidence="9">DSM 15292</strain>
    </source>
</reference>
<comment type="subcellular location">
    <subcellularLocation>
        <location evidence="1">Cell membrane</location>
        <topology evidence="1">Multi-pass membrane protein</topology>
    </subcellularLocation>
</comment>
<keyword evidence="4 6" id="KW-1133">Transmembrane helix</keyword>
<dbReference type="STRING" id="226505.SAMN05444394_2053"/>
<dbReference type="Proteomes" id="UP000185221">
    <property type="component" value="Unassembled WGS sequence"/>
</dbReference>
<evidence type="ECO:0000256" key="3">
    <source>
        <dbReference type="ARBA" id="ARBA00022692"/>
    </source>
</evidence>
<dbReference type="PANTHER" id="PTHR32309">
    <property type="entry name" value="TYROSINE-PROTEIN KINASE"/>
    <property type="match status" value="1"/>
</dbReference>
<evidence type="ECO:0000256" key="5">
    <source>
        <dbReference type="ARBA" id="ARBA00023136"/>
    </source>
</evidence>
<keyword evidence="9" id="KW-1185">Reference proteome</keyword>
<feature type="transmembrane region" description="Helical" evidence="6">
    <location>
        <begin position="27"/>
        <end position="46"/>
    </location>
</feature>
<keyword evidence="5 6" id="KW-0472">Membrane</keyword>
<keyword evidence="2" id="KW-1003">Cell membrane</keyword>
<feature type="transmembrane region" description="Helical" evidence="6">
    <location>
        <begin position="327"/>
        <end position="351"/>
    </location>
</feature>
<protein>
    <submittedName>
        <fullName evidence="8">Chain length determinant protein</fullName>
    </submittedName>
</protein>
<sequence>MKNQLNTILLKNDFTLLNLVKLGKAKLKVLIATIVIFILIGLAYYISTPTSFSSETILLVESQNTSSAGGLGSLAQVAGFAVPGSSAELATLDPALYPMILQSKPFLEDLMNSKIKSEIYPDSVSLFKYFVETRPDNEIYKFIKSPLSVFKPGIQVNDSDRDSIKMENRTKYEPMEMYVLYRISERITASSEGRLLIISTTMPEPNLAFQFSKMVKDLLVEYSTRYLQEKQKSQVQYLEVQYQKSEEGFKEAQNALTTFRERNQGLFLESMKAIEQNLNSEYNLKFELYRTIAKELETSKIELNNQKPIFTEIEPPIIPNRPIAPNLLLTLAFSITLGFVFGLIFIFILYIKQYIKLHQEIEA</sequence>
<dbReference type="GO" id="GO:0005886">
    <property type="term" value="C:plasma membrane"/>
    <property type="evidence" value="ECO:0007669"/>
    <property type="project" value="UniProtKB-SubCell"/>
</dbReference>
<dbReference type="OrthoDB" id="1522571at2"/>
<accession>A0A1N6EEV1</accession>
<dbReference type="InterPro" id="IPR003856">
    <property type="entry name" value="LPS_length_determ_N"/>
</dbReference>
<dbReference type="Pfam" id="PF02706">
    <property type="entry name" value="Wzz"/>
    <property type="match status" value="1"/>
</dbReference>
<dbReference type="EMBL" id="FSRC01000001">
    <property type="protein sequence ID" value="SIN81427.1"/>
    <property type="molecule type" value="Genomic_DNA"/>
</dbReference>